<gene>
    <name evidence="2" type="ORF">GHK24_03560</name>
</gene>
<proteinExistence type="predicted"/>
<dbReference type="InterPro" id="IPR010239">
    <property type="entry name" value="CHP02001"/>
</dbReference>
<evidence type="ECO:0000313" key="2">
    <source>
        <dbReference type="EMBL" id="MQY50858.1"/>
    </source>
</evidence>
<comment type="caution">
    <text evidence="2">The sequence shown here is derived from an EMBL/GenBank/DDBJ whole genome shotgun (WGS) entry which is preliminary data.</text>
</comment>
<evidence type="ECO:0000256" key="1">
    <source>
        <dbReference type="SAM" id="SignalP"/>
    </source>
</evidence>
<dbReference type="NCBIfam" id="TIGR02001">
    <property type="entry name" value="gcw_chp"/>
    <property type="match status" value="1"/>
</dbReference>
<evidence type="ECO:0000313" key="3">
    <source>
        <dbReference type="Proteomes" id="UP000480275"/>
    </source>
</evidence>
<feature type="signal peptide" evidence="1">
    <location>
        <begin position="1"/>
        <end position="26"/>
    </location>
</feature>
<accession>A0A6L5JXC9</accession>
<dbReference type="Pfam" id="PF09694">
    <property type="entry name" value="Gcw_chp"/>
    <property type="match status" value="1"/>
</dbReference>
<evidence type="ECO:0008006" key="4">
    <source>
        <dbReference type="Google" id="ProtNLM"/>
    </source>
</evidence>
<keyword evidence="1" id="KW-0732">Signal</keyword>
<sequence length="272" mass="28990">MLSTRRLLSSAVLLATAALSSPCVLAQSAPAADNTLTGNLGLFSNYRFRGIDQTFGKPALQGGFDYTHASGVYLGNWNSNVSSGAGYPGGNLEMDFYGGIKHSVGDVLFDVGAIYYAYPGTDATLTNNSKKNSGSIDNKELYIGASWQMLALKYSYAIDDYFSTPDTRGTSYLDASTTIDLGEGWSLNGHVGRLHARNLNDGSYTDWKLGASKEIDGWVVGAAYVDTNAKGDCGRSQPYCFSNSMNNQGAQNGSQTRDAGRATVVFSLGKSF</sequence>
<dbReference type="Proteomes" id="UP000480275">
    <property type="component" value="Unassembled WGS sequence"/>
</dbReference>
<reference evidence="2 3" key="1">
    <citation type="submission" date="2019-10" db="EMBL/GenBank/DDBJ databases">
        <title>Whole-genome sequence of the purple nonsulfur photosynthetic bacterium Rhodocyclus tenuis.</title>
        <authorList>
            <person name="Kyndt J.A."/>
            <person name="Meyer T.E."/>
        </authorList>
    </citation>
    <scope>NUCLEOTIDE SEQUENCE [LARGE SCALE GENOMIC DNA]</scope>
    <source>
        <strain evidence="2 3">DSM 110</strain>
    </source>
</reference>
<dbReference type="OrthoDB" id="9793561at2"/>
<organism evidence="2 3">
    <name type="scientific">Rhodocyclus tenuis</name>
    <name type="common">Rhodospirillum tenue</name>
    <dbReference type="NCBI Taxonomy" id="1066"/>
    <lineage>
        <taxon>Bacteria</taxon>
        <taxon>Pseudomonadati</taxon>
        <taxon>Pseudomonadota</taxon>
        <taxon>Betaproteobacteria</taxon>
        <taxon>Rhodocyclales</taxon>
        <taxon>Rhodocyclaceae</taxon>
        <taxon>Rhodocyclus</taxon>
    </lineage>
</organism>
<protein>
    <recommendedName>
        <fullName evidence="4">Porin</fullName>
    </recommendedName>
</protein>
<dbReference type="EMBL" id="WIXJ01000002">
    <property type="protein sequence ID" value="MQY50858.1"/>
    <property type="molecule type" value="Genomic_DNA"/>
</dbReference>
<feature type="chain" id="PRO_5026666421" description="Porin" evidence="1">
    <location>
        <begin position="27"/>
        <end position="272"/>
    </location>
</feature>
<name>A0A6L5JXC9_RHOTE</name>
<dbReference type="AlphaFoldDB" id="A0A6L5JXC9"/>